<reference evidence="5" key="1">
    <citation type="submission" date="2017-01" db="EMBL/GenBank/DDBJ databases">
        <title>Gardnerella vaginalis bacteremia associated with severe acute encephalopathy in a young female patient: Case Report and characterization of the isolate.</title>
        <authorList>
            <person name="Tankovic J."/>
            <person name="Timinskas A."/>
            <person name="Zilnyte M."/>
            <person name="Janulaitiene M."/>
            <person name="Zvirbliene A."/>
            <person name="Pleckaityte M."/>
        </authorList>
    </citation>
    <scope>NUCLEOTIDE SEQUENCE [LARGE SCALE GENOMIC DNA]</scope>
    <source>
        <strain evidence="5">GV37</strain>
    </source>
</reference>
<dbReference type="Proteomes" id="UP000186260">
    <property type="component" value="Chromosome"/>
</dbReference>
<feature type="transmembrane region" description="Helical" evidence="1">
    <location>
        <begin position="169"/>
        <end position="190"/>
    </location>
</feature>
<feature type="transmembrane region" description="Helical" evidence="1">
    <location>
        <begin position="141"/>
        <end position="162"/>
    </location>
</feature>
<reference evidence="4 6" key="3">
    <citation type="submission" date="2017-09" db="EMBL/GenBank/DDBJ databases">
        <title>Bacterial strain isolated from the female urinary microbiota.</title>
        <authorList>
            <person name="Thomas-White K."/>
            <person name="Kumar N."/>
            <person name="Forster S."/>
            <person name="Putonti C."/>
            <person name="Lawley T."/>
            <person name="Wolfe A.J."/>
        </authorList>
    </citation>
    <scope>NUCLEOTIDE SEQUENCE [LARGE SCALE GENOMIC DNA]</scope>
    <source>
        <strain evidence="4 6">UMB0411</strain>
    </source>
</reference>
<dbReference type="Pfam" id="PF01569">
    <property type="entry name" value="PAP2"/>
    <property type="match status" value="1"/>
</dbReference>
<feature type="domain" description="Phosphatidic acid phosphatase type 2/haloperoxidase" evidence="2">
    <location>
        <begin position="99"/>
        <end position="211"/>
    </location>
</feature>
<dbReference type="EMBL" id="PNGY01000001">
    <property type="protein sequence ID" value="PMC55372.1"/>
    <property type="molecule type" value="Genomic_DNA"/>
</dbReference>
<name>A0A9X7I9L3_9BIFI</name>
<keyword evidence="1" id="KW-1133">Transmembrane helix</keyword>
<evidence type="ECO:0000313" key="3">
    <source>
        <dbReference type="EMBL" id="APW18083.1"/>
    </source>
</evidence>
<dbReference type="PANTHER" id="PTHR14969:SF13">
    <property type="entry name" value="AT30094P"/>
    <property type="match status" value="1"/>
</dbReference>
<feature type="transmembrane region" description="Helical" evidence="1">
    <location>
        <begin position="62"/>
        <end position="89"/>
    </location>
</feature>
<feature type="transmembrane region" description="Helical" evidence="1">
    <location>
        <begin position="196"/>
        <end position="214"/>
    </location>
</feature>
<dbReference type="Proteomes" id="UP000235293">
    <property type="component" value="Unassembled WGS sequence"/>
</dbReference>
<keyword evidence="1" id="KW-0472">Membrane</keyword>
<reference evidence="3" key="2">
    <citation type="submission" date="2017-01" db="EMBL/GenBank/DDBJ databases">
        <authorList>
            <person name="Timinskas A."/>
        </authorList>
    </citation>
    <scope>NUCLEOTIDE SEQUENCE</scope>
    <source>
        <strain evidence="3">GV37</strain>
    </source>
</reference>
<organism evidence="4 6">
    <name type="scientific">Gardnerella swidsinskii</name>
    <dbReference type="NCBI Taxonomy" id="2792979"/>
    <lineage>
        <taxon>Bacteria</taxon>
        <taxon>Bacillati</taxon>
        <taxon>Actinomycetota</taxon>
        <taxon>Actinomycetes</taxon>
        <taxon>Bifidobacteriales</taxon>
        <taxon>Bifidobacteriaceae</taxon>
        <taxon>Gardnerella</taxon>
    </lineage>
</organism>
<gene>
    <name evidence="3" type="ORF">BVL65_00185</name>
    <name evidence="4" type="ORF">CJ213_04635</name>
</gene>
<feature type="transmembrane region" description="Helical" evidence="1">
    <location>
        <begin position="101"/>
        <end position="121"/>
    </location>
</feature>
<evidence type="ECO:0000313" key="5">
    <source>
        <dbReference type="Proteomes" id="UP000186260"/>
    </source>
</evidence>
<sequence>MMQKNNSNHSGLSVFTRNSATIFTLLLAVVIPFLGKALLVTSKERTYESSIVSWFHKSVPSVILSISKILALVFSTKGCIAILVLLAVLSLFVNKNWKMTIIQLLISLLPMIYIFAVKFAVNRPRPHIGLNIKLPTDPSFPSGHTSAAVAVCVMAMLILYINKPSSIQFGLLFSAILVVIVAVSRIIVAAHFPTDVLAAAIIYPLLSVTILRSFQRHNLYIDNRNNDKSTYEEQILDFNSQSNIQ</sequence>
<dbReference type="Gene3D" id="1.20.144.10">
    <property type="entry name" value="Phosphatidic acid phosphatase type 2/haloperoxidase"/>
    <property type="match status" value="1"/>
</dbReference>
<keyword evidence="1" id="KW-0812">Transmembrane</keyword>
<evidence type="ECO:0000313" key="4">
    <source>
        <dbReference type="EMBL" id="PMC55372.1"/>
    </source>
</evidence>
<evidence type="ECO:0000313" key="6">
    <source>
        <dbReference type="Proteomes" id="UP000235293"/>
    </source>
</evidence>
<dbReference type="SMART" id="SM00014">
    <property type="entry name" value="acidPPc"/>
    <property type="match status" value="1"/>
</dbReference>
<accession>A0A9X7I9L3</accession>
<dbReference type="EMBL" id="CP019058">
    <property type="protein sequence ID" value="APW18083.1"/>
    <property type="molecule type" value="Genomic_DNA"/>
</dbReference>
<dbReference type="PANTHER" id="PTHR14969">
    <property type="entry name" value="SPHINGOSINE-1-PHOSPHATE PHOSPHOHYDROLASE"/>
    <property type="match status" value="1"/>
</dbReference>
<dbReference type="SUPFAM" id="SSF48317">
    <property type="entry name" value="Acid phosphatase/Vanadium-dependent haloperoxidase"/>
    <property type="match status" value="1"/>
</dbReference>
<protein>
    <submittedName>
        <fullName evidence="4">PAP2 family protein</fullName>
    </submittedName>
    <submittedName>
        <fullName evidence="3">Phosphoesterase</fullName>
    </submittedName>
</protein>
<proteinExistence type="predicted"/>
<evidence type="ECO:0000259" key="2">
    <source>
        <dbReference type="SMART" id="SM00014"/>
    </source>
</evidence>
<keyword evidence="5" id="KW-1185">Reference proteome</keyword>
<dbReference type="AlphaFoldDB" id="A0A9X7I9L3"/>
<reference evidence="3" key="4">
    <citation type="journal article" date="2021" name="Pathogens">
        <title>Discrimination of Gardnerella Species by Combining MALDI-TOF Protein Profile, Chaperonin cpn60 Sequences, and Phenotypic Characteristics.</title>
        <authorList>
            <person name="Bulavaite A."/>
            <person name="Maier T."/>
            <person name="Pleckaityte M."/>
        </authorList>
    </citation>
    <scope>NUCLEOTIDE SEQUENCE</scope>
    <source>
        <strain evidence="3">GV37</strain>
    </source>
</reference>
<dbReference type="RefSeq" id="WP_004109555.1">
    <property type="nucleotide sequence ID" value="NZ_CP019058.1"/>
</dbReference>
<feature type="transmembrane region" description="Helical" evidence="1">
    <location>
        <begin position="20"/>
        <end position="42"/>
    </location>
</feature>
<dbReference type="InterPro" id="IPR000326">
    <property type="entry name" value="PAP2/HPO"/>
</dbReference>
<evidence type="ECO:0000256" key="1">
    <source>
        <dbReference type="SAM" id="Phobius"/>
    </source>
</evidence>
<dbReference type="InterPro" id="IPR036938">
    <property type="entry name" value="PAP2/HPO_sf"/>
</dbReference>